<dbReference type="GeneTree" id="ENSGT00950000183058"/>
<dbReference type="Proteomes" id="UP000694569">
    <property type="component" value="Unplaced"/>
</dbReference>
<dbReference type="OrthoDB" id="9450321at2759"/>
<feature type="compositionally biased region" description="Basic and acidic residues" evidence="1">
    <location>
        <begin position="202"/>
        <end position="232"/>
    </location>
</feature>
<evidence type="ECO:0000313" key="2">
    <source>
        <dbReference type="Ensembl" id="ENSLLEP00000041726.1"/>
    </source>
</evidence>
<name>A0A8C5QQH0_9ANUR</name>
<dbReference type="PANTHER" id="PTHR15923">
    <property type="entry name" value="TRANSMEMBRANE AND IMMUNOGLOBULIN DOMAIN-CONTAINING PROTEIN"/>
    <property type="match status" value="1"/>
</dbReference>
<reference evidence="2" key="1">
    <citation type="submission" date="2025-08" db="UniProtKB">
        <authorList>
            <consortium name="Ensembl"/>
        </authorList>
    </citation>
    <scope>IDENTIFICATION</scope>
</reference>
<accession>A0A8C5QQH0</accession>
<feature type="region of interest" description="Disordered" evidence="1">
    <location>
        <begin position="148"/>
        <end position="304"/>
    </location>
</feature>
<dbReference type="PANTHER" id="PTHR15923:SF1">
    <property type="entry name" value="LIPOLYSIS-STIMULATED LIPOPROTEIN RECEPTOR"/>
    <property type="match status" value="1"/>
</dbReference>
<reference evidence="2" key="2">
    <citation type="submission" date="2025-09" db="UniProtKB">
        <authorList>
            <consortium name="Ensembl"/>
        </authorList>
    </citation>
    <scope>IDENTIFICATION</scope>
</reference>
<keyword evidence="3" id="KW-1185">Reference proteome</keyword>
<protein>
    <submittedName>
        <fullName evidence="2">Uncharacterized protein</fullName>
    </submittedName>
</protein>
<dbReference type="GO" id="GO:1904274">
    <property type="term" value="P:tricellular tight junction assembly"/>
    <property type="evidence" value="ECO:0007669"/>
    <property type="project" value="TreeGrafter"/>
</dbReference>
<dbReference type="GO" id="GO:0005886">
    <property type="term" value="C:plasma membrane"/>
    <property type="evidence" value="ECO:0007669"/>
    <property type="project" value="TreeGrafter"/>
</dbReference>
<evidence type="ECO:0000256" key="1">
    <source>
        <dbReference type="SAM" id="MobiDB-lite"/>
    </source>
</evidence>
<dbReference type="Ensembl" id="ENSLLET00000043399.1">
    <property type="protein sequence ID" value="ENSLLEP00000041726.1"/>
    <property type="gene ID" value="ENSLLEG00000026521.1"/>
</dbReference>
<evidence type="ECO:0000313" key="3">
    <source>
        <dbReference type="Proteomes" id="UP000694569"/>
    </source>
</evidence>
<dbReference type="GO" id="GO:0060856">
    <property type="term" value="P:establishment of blood-brain barrier"/>
    <property type="evidence" value="ECO:0007669"/>
    <property type="project" value="TreeGrafter"/>
</dbReference>
<sequence>NFLCCWRFSKEKRMQNMKPPLGRRCRAYTHVLIFFLVRSGYRIQANQQDDSMRVLYYMEKELANFDPARPGDANGRFEQASAMSEISSLHETNPRNQLRNGLGLLRNQALTPIRDMEEESLLGSGYRIPPPQRRDLYGDDRFHGGLALERRARSQSMDDLDDFDRRDRAPYRDAPSDGRSRGRRNSDDDHSSRGYGRSRGGRSPEPRNDHYGGRRSHSRDDLRDYGRSRQDPEYDDQFLQDVLRKKKPRSGSRDDLESAGTRRNRNDDHDLPPPPPPYTETESVSSRGKRMKKGEALSRDSLVV</sequence>
<organism evidence="2 3">
    <name type="scientific">Leptobrachium leishanense</name>
    <name type="common">Leishan spiny toad</name>
    <dbReference type="NCBI Taxonomy" id="445787"/>
    <lineage>
        <taxon>Eukaryota</taxon>
        <taxon>Metazoa</taxon>
        <taxon>Chordata</taxon>
        <taxon>Craniata</taxon>
        <taxon>Vertebrata</taxon>
        <taxon>Euteleostomi</taxon>
        <taxon>Amphibia</taxon>
        <taxon>Batrachia</taxon>
        <taxon>Anura</taxon>
        <taxon>Pelobatoidea</taxon>
        <taxon>Megophryidae</taxon>
        <taxon>Leptobrachium</taxon>
    </lineage>
</organism>
<dbReference type="AlphaFoldDB" id="A0A8C5QQH0"/>
<dbReference type="InterPro" id="IPR051874">
    <property type="entry name" value="Ig-like_domain-LISCH7"/>
</dbReference>
<dbReference type="GO" id="GO:0061689">
    <property type="term" value="C:tricellular tight junction"/>
    <property type="evidence" value="ECO:0007669"/>
    <property type="project" value="TreeGrafter"/>
</dbReference>
<proteinExistence type="predicted"/>
<feature type="compositionally biased region" description="Basic and acidic residues" evidence="1">
    <location>
        <begin position="163"/>
        <end position="192"/>
    </location>
</feature>